<protein>
    <submittedName>
        <fullName evidence="3">Uu.00g055770.m01.CDS01</fullName>
    </submittedName>
</protein>
<dbReference type="AlphaFoldDB" id="A0AAI8VWU5"/>
<gene>
    <name evidence="3" type="ORF">KHLLAP_LOCUS13030</name>
</gene>
<keyword evidence="4" id="KW-1185">Reference proteome</keyword>
<feature type="chain" id="PRO_5042484314" evidence="2">
    <location>
        <begin position="19"/>
        <end position="311"/>
    </location>
</feature>
<evidence type="ECO:0000256" key="1">
    <source>
        <dbReference type="SAM" id="Phobius"/>
    </source>
</evidence>
<dbReference type="EMBL" id="CAUWAG010000019">
    <property type="protein sequence ID" value="CAJ2512562.1"/>
    <property type="molecule type" value="Genomic_DNA"/>
</dbReference>
<organism evidence="3 4">
    <name type="scientific">Anthostomella pinea</name>
    <dbReference type="NCBI Taxonomy" id="933095"/>
    <lineage>
        <taxon>Eukaryota</taxon>
        <taxon>Fungi</taxon>
        <taxon>Dikarya</taxon>
        <taxon>Ascomycota</taxon>
        <taxon>Pezizomycotina</taxon>
        <taxon>Sordariomycetes</taxon>
        <taxon>Xylariomycetidae</taxon>
        <taxon>Xylariales</taxon>
        <taxon>Xylariaceae</taxon>
        <taxon>Anthostomella</taxon>
    </lineage>
</organism>
<feature type="transmembrane region" description="Helical" evidence="1">
    <location>
        <begin position="262"/>
        <end position="285"/>
    </location>
</feature>
<evidence type="ECO:0000313" key="3">
    <source>
        <dbReference type="EMBL" id="CAJ2512562.1"/>
    </source>
</evidence>
<name>A0AAI8VWU5_9PEZI</name>
<sequence>MIWITTAVASLLATGAYAAPGSIGDASLAMSRTGLEARLVDVAMDTVERRQDTAVSFNSADWEAQTMAACTAALSQLSAATNPSGTAVCYNLPQLDTNTGKFMADLRLFQVSTPFGNFQDIAPKDVSGGVQYFGATAEVVSQTVNARGLSSKALAKRQTSSPTLLQTYVMKGQINKDQMVEPMTLGVIEPLVMPVVTLSAKNGAGQTVSTNVSSNEAAFVNGIFSSEVVLSDVARASLAVANVTAQLHNGTIAFVVPGVNILIFPVGLVVTGLWTVIGVCAYAFGTYERYGYREMYRRRKARDGKPASARI</sequence>
<comment type="caution">
    <text evidence="3">The sequence shown here is derived from an EMBL/GenBank/DDBJ whole genome shotgun (WGS) entry which is preliminary data.</text>
</comment>
<feature type="signal peptide" evidence="2">
    <location>
        <begin position="1"/>
        <end position="18"/>
    </location>
</feature>
<keyword evidence="2" id="KW-0732">Signal</keyword>
<dbReference type="Proteomes" id="UP001295740">
    <property type="component" value="Unassembled WGS sequence"/>
</dbReference>
<keyword evidence="1" id="KW-0472">Membrane</keyword>
<keyword evidence="1" id="KW-1133">Transmembrane helix</keyword>
<accession>A0AAI8VWU5</accession>
<proteinExistence type="predicted"/>
<keyword evidence="1" id="KW-0812">Transmembrane</keyword>
<reference evidence="3" key="1">
    <citation type="submission" date="2023-10" db="EMBL/GenBank/DDBJ databases">
        <authorList>
            <person name="Hackl T."/>
        </authorList>
    </citation>
    <scope>NUCLEOTIDE SEQUENCE</scope>
</reference>
<evidence type="ECO:0000313" key="4">
    <source>
        <dbReference type="Proteomes" id="UP001295740"/>
    </source>
</evidence>
<evidence type="ECO:0000256" key="2">
    <source>
        <dbReference type="SAM" id="SignalP"/>
    </source>
</evidence>